<dbReference type="Proteomes" id="UP000748067">
    <property type="component" value="Unassembled WGS sequence"/>
</dbReference>
<evidence type="ECO:0000313" key="4">
    <source>
        <dbReference type="Proteomes" id="UP000748067"/>
    </source>
</evidence>
<reference evidence="1 4" key="1">
    <citation type="submission" date="2015-01" db="EMBL/GenBank/DDBJ databases">
        <title>Genome Sequence of Pseudomonas antarctica CMS 35.</title>
        <authorList>
            <person name="Voget S."/>
            <person name="Chow J."/>
            <person name="Daniel R."/>
            <person name="Streit W."/>
        </authorList>
    </citation>
    <scope>NUCLEOTIDE SEQUENCE [LARGE SCALE GENOMIC DNA]</scope>
    <source>
        <strain evidence="1 4">CMS 35</strain>
    </source>
</reference>
<keyword evidence="4" id="KW-1185">Reference proteome</keyword>
<name>A0A1H0BDJ1_9PSED</name>
<dbReference type="Pfam" id="PF02413">
    <property type="entry name" value="Caudo_TAP"/>
    <property type="match status" value="1"/>
</dbReference>
<dbReference type="InterPro" id="IPR003458">
    <property type="entry name" value="Phage_T4_Gp38_tail_assem"/>
</dbReference>
<dbReference type="Proteomes" id="UP000182470">
    <property type="component" value="Chromosome I"/>
</dbReference>
<gene>
    <name evidence="1" type="ORF">PSAN_45870</name>
    <name evidence="2" type="ORF">SAMN04490179_4244</name>
</gene>
<proteinExistence type="predicted"/>
<dbReference type="EMBL" id="LT629704">
    <property type="protein sequence ID" value="SDN43697.1"/>
    <property type="molecule type" value="Genomic_DNA"/>
</dbReference>
<dbReference type="EMBL" id="JXDI01000003">
    <property type="protein sequence ID" value="KAF2406412.1"/>
    <property type="molecule type" value="Genomic_DNA"/>
</dbReference>
<evidence type="ECO:0000313" key="1">
    <source>
        <dbReference type="EMBL" id="KAF2406412.1"/>
    </source>
</evidence>
<evidence type="ECO:0000313" key="2">
    <source>
        <dbReference type="EMBL" id="SDN43697.1"/>
    </source>
</evidence>
<protein>
    <submittedName>
        <fullName evidence="1">Caudovirales tail fiber assembly protein</fullName>
    </submittedName>
    <submittedName>
        <fullName evidence="2">Virus tail fibre assembly protein, lambda gpK</fullName>
    </submittedName>
</protein>
<dbReference type="RefSeq" id="WP_083358840.1">
    <property type="nucleotide sequence ID" value="NZ_JXDI01000003.1"/>
</dbReference>
<organism evidence="2 3">
    <name type="scientific">Pseudomonas antarctica</name>
    <dbReference type="NCBI Taxonomy" id="219572"/>
    <lineage>
        <taxon>Bacteria</taxon>
        <taxon>Pseudomonadati</taxon>
        <taxon>Pseudomonadota</taxon>
        <taxon>Gammaproteobacteria</taxon>
        <taxon>Pseudomonadales</taxon>
        <taxon>Pseudomonadaceae</taxon>
        <taxon>Pseudomonas</taxon>
    </lineage>
</organism>
<reference evidence="2 3" key="2">
    <citation type="submission" date="2016-10" db="EMBL/GenBank/DDBJ databases">
        <authorList>
            <person name="de Groot N.N."/>
        </authorList>
    </citation>
    <scope>NUCLEOTIDE SEQUENCE [LARGE SCALE GENOMIC DNA]</scope>
    <source>
        <strain evidence="2 3">BS2772</strain>
    </source>
</reference>
<sequence length="139" mass="15450">MTGFYIVFNDDGTLLTRLPMNADVEKPLPQNVSSVSEELWLRTIQENDGVWSRSANGEIKKYPFPPPSPEEKIAVNADWQEALLKSASQAMTPLLMSLQLGDATDEETANAKAWQAYCRELRSVDLAAASPVWPDKPDL</sequence>
<dbReference type="OrthoDB" id="8596093at2"/>
<dbReference type="AlphaFoldDB" id="A0A1H0BDJ1"/>
<evidence type="ECO:0000313" key="3">
    <source>
        <dbReference type="Proteomes" id="UP000182470"/>
    </source>
</evidence>
<accession>A0A1H0BDJ1</accession>